<dbReference type="Proteomes" id="UP000789375">
    <property type="component" value="Unassembled WGS sequence"/>
</dbReference>
<evidence type="ECO:0000313" key="1">
    <source>
        <dbReference type="EMBL" id="CAG8726184.1"/>
    </source>
</evidence>
<gene>
    <name evidence="1" type="ORF">FMOSSE_LOCUS15357</name>
</gene>
<dbReference type="EMBL" id="CAJVPP010015175">
    <property type="protein sequence ID" value="CAG8726184.1"/>
    <property type="molecule type" value="Genomic_DNA"/>
</dbReference>
<name>A0A9N9ND04_FUNMO</name>
<evidence type="ECO:0000313" key="2">
    <source>
        <dbReference type="Proteomes" id="UP000789375"/>
    </source>
</evidence>
<reference evidence="1" key="1">
    <citation type="submission" date="2021-06" db="EMBL/GenBank/DDBJ databases">
        <authorList>
            <person name="Kallberg Y."/>
            <person name="Tangrot J."/>
            <person name="Rosling A."/>
        </authorList>
    </citation>
    <scope>NUCLEOTIDE SEQUENCE</scope>
    <source>
        <strain evidence="1">87-6 pot B 2015</strain>
    </source>
</reference>
<sequence>PLLSPGSVSGAGYQAVSNAIYQIQHDPLYQLFKPINRLPDVGRLYDIEV</sequence>
<feature type="non-terminal residue" evidence="1">
    <location>
        <position position="1"/>
    </location>
</feature>
<comment type="caution">
    <text evidence="1">The sequence shown here is derived from an EMBL/GenBank/DDBJ whole genome shotgun (WGS) entry which is preliminary data.</text>
</comment>
<accession>A0A9N9ND04</accession>
<protein>
    <submittedName>
        <fullName evidence="1">11058_t:CDS:1</fullName>
    </submittedName>
</protein>
<proteinExistence type="predicted"/>
<keyword evidence="2" id="KW-1185">Reference proteome</keyword>
<dbReference type="AlphaFoldDB" id="A0A9N9ND04"/>
<organism evidence="1 2">
    <name type="scientific">Funneliformis mosseae</name>
    <name type="common">Endomycorrhizal fungus</name>
    <name type="synonym">Glomus mosseae</name>
    <dbReference type="NCBI Taxonomy" id="27381"/>
    <lineage>
        <taxon>Eukaryota</taxon>
        <taxon>Fungi</taxon>
        <taxon>Fungi incertae sedis</taxon>
        <taxon>Mucoromycota</taxon>
        <taxon>Glomeromycotina</taxon>
        <taxon>Glomeromycetes</taxon>
        <taxon>Glomerales</taxon>
        <taxon>Glomeraceae</taxon>
        <taxon>Funneliformis</taxon>
    </lineage>
</organism>